<keyword evidence="1" id="KW-0677">Repeat</keyword>
<organism evidence="3 4">
    <name type="scientific">Forsythia ovata</name>
    <dbReference type="NCBI Taxonomy" id="205694"/>
    <lineage>
        <taxon>Eukaryota</taxon>
        <taxon>Viridiplantae</taxon>
        <taxon>Streptophyta</taxon>
        <taxon>Embryophyta</taxon>
        <taxon>Tracheophyta</taxon>
        <taxon>Spermatophyta</taxon>
        <taxon>Magnoliopsida</taxon>
        <taxon>eudicotyledons</taxon>
        <taxon>Gunneridae</taxon>
        <taxon>Pentapetalae</taxon>
        <taxon>asterids</taxon>
        <taxon>lamiids</taxon>
        <taxon>Lamiales</taxon>
        <taxon>Oleaceae</taxon>
        <taxon>Forsythieae</taxon>
        <taxon>Forsythia</taxon>
    </lineage>
</organism>
<dbReference type="InterPro" id="IPR046960">
    <property type="entry name" value="PPR_At4g14850-like_plant"/>
</dbReference>
<feature type="repeat" description="PPR" evidence="2">
    <location>
        <begin position="1"/>
        <end position="28"/>
    </location>
</feature>
<dbReference type="Pfam" id="PF13041">
    <property type="entry name" value="PPR_2"/>
    <property type="match status" value="1"/>
</dbReference>
<dbReference type="Pfam" id="PF01535">
    <property type="entry name" value="PPR"/>
    <property type="match status" value="2"/>
</dbReference>
<dbReference type="PANTHER" id="PTHR47926:SF461">
    <property type="entry name" value="PENTATRICOPEPTIDE REPEAT SUPERFAMILY PROTEIN"/>
    <property type="match status" value="1"/>
</dbReference>
<gene>
    <name evidence="3" type="ORF">Fot_35578</name>
</gene>
<keyword evidence="4" id="KW-1185">Reference proteome</keyword>
<sequence length="189" mass="20723">MIGGYSRIGMVNEAFRLFTDMQRAKVEPDGMTMVSVIYACTVSGALDLEKWPHAYIDKKAIKNDLEVSSALVNMYGKCGCIEKAKEIFEEMPVKDAKVWSSMIVGFAIHGHAEEALETFVRMEEAKIEPNNVTLIGVQLACAHSGLASKEKKYWSCMLESGIEPSIEHYGCMAASRDASIGSVGSIKCL</sequence>
<accession>A0ABD1SLX8</accession>
<evidence type="ECO:0000256" key="1">
    <source>
        <dbReference type="ARBA" id="ARBA00022737"/>
    </source>
</evidence>
<dbReference type="AlphaFoldDB" id="A0ABD1SLX8"/>
<feature type="repeat" description="PPR" evidence="2">
    <location>
        <begin position="64"/>
        <end position="94"/>
    </location>
</feature>
<dbReference type="PROSITE" id="PS51375">
    <property type="entry name" value="PPR"/>
    <property type="match status" value="3"/>
</dbReference>
<protein>
    <submittedName>
        <fullName evidence="3">Pentatricopeptide repeat-containing protein</fullName>
    </submittedName>
</protein>
<dbReference type="Gene3D" id="1.25.40.10">
    <property type="entry name" value="Tetratricopeptide repeat domain"/>
    <property type="match status" value="1"/>
</dbReference>
<dbReference type="EMBL" id="JBFOLJ010000010">
    <property type="protein sequence ID" value="KAL2501730.1"/>
    <property type="molecule type" value="Genomic_DNA"/>
</dbReference>
<evidence type="ECO:0000256" key="2">
    <source>
        <dbReference type="PROSITE-ProRule" id="PRU00708"/>
    </source>
</evidence>
<dbReference type="InterPro" id="IPR011990">
    <property type="entry name" value="TPR-like_helical_dom_sf"/>
</dbReference>
<dbReference type="PANTHER" id="PTHR47926">
    <property type="entry name" value="PENTATRICOPEPTIDE REPEAT-CONTAINING PROTEIN"/>
    <property type="match status" value="1"/>
</dbReference>
<proteinExistence type="predicted"/>
<feature type="repeat" description="PPR" evidence="2">
    <location>
        <begin position="95"/>
        <end position="129"/>
    </location>
</feature>
<dbReference type="NCBIfam" id="TIGR00756">
    <property type="entry name" value="PPR"/>
    <property type="match status" value="3"/>
</dbReference>
<dbReference type="FunFam" id="1.25.40.10:FF:000031">
    <property type="entry name" value="Pentatricopeptide repeat-containing protein mitochondrial"/>
    <property type="match status" value="1"/>
</dbReference>
<evidence type="ECO:0000313" key="3">
    <source>
        <dbReference type="EMBL" id="KAL2501730.1"/>
    </source>
</evidence>
<name>A0ABD1SLX8_9LAMI</name>
<dbReference type="InterPro" id="IPR002885">
    <property type="entry name" value="PPR_rpt"/>
</dbReference>
<dbReference type="Proteomes" id="UP001604277">
    <property type="component" value="Unassembled WGS sequence"/>
</dbReference>
<comment type="caution">
    <text evidence="3">The sequence shown here is derived from an EMBL/GenBank/DDBJ whole genome shotgun (WGS) entry which is preliminary data.</text>
</comment>
<evidence type="ECO:0000313" key="4">
    <source>
        <dbReference type="Proteomes" id="UP001604277"/>
    </source>
</evidence>
<reference evidence="4" key="1">
    <citation type="submission" date="2024-07" db="EMBL/GenBank/DDBJ databases">
        <title>Two chromosome-level genome assemblies of Korean endemic species Abeliophyllum distichum and Forsythia ovata (Oleaceae).</title>
        <authorList>
            <person name="Jang H."/>
        </authorList>
    </citation>
    <scope>NUCLEOTIDE SEQUENCE [LARGE SCALE GENOMIC DNA]</scope>
</reference>